<proteinExistence type="predicted"/>
<gene>
    <name evidence="1" type="ORF">FHS81_001868</name>
</gene>
<comment type="caution">
    <text evidence="1">The sequence shown here is derived from an EMBL/GenBank/DDBJ whole genome shotgun (WGS) entry which is preliminary data.</text>
</comment>
<organism evidence="1 2">
    <name type="scientific">Pseudochelatococcus contaminans</name>
    <dbReference type="NCBI Taxonomy" id="1538103"/>
    <lineage>
        <taxon>Bacteria</taxon>
        <taxon>Pseudomonadati</taxon>
        <taxon>Pseudomonadota</taxon>
        <taxon>Alphaproteobacteria</taxon>
        <taxon>Hyphomicrobiales</taxon>
        <taxon>Chelatococcaceae</taxon>
        <taxon>Pseudochelatococcus</taxon>
    </lineage>
</organism>
<sequence>MPVTAPRVNGFGYGMDPASDSIALLSDQLAFRVYA</sequence>
<name>A0A7W6EH16_9HYPH</name>
<protein>
    <submittedName>
        <fullName evidence="1">Uncharacterized protein</fullName>
    </submittedName>
</protein>
<dbReference type="EMBL" id="JACICC010000004">
    <property type="protein sequence ID" value="MBB3809780.1"/>
    <property type="molecule type" value="Genomic_DNA"/>
</dbReference>
<evidence type="ECO:0000313" key="2">
    <source>
        <dbReference type="Proteomes" id="UP000537592"/>
    </source>
</evidence>
<dbReference type="Proteomes" id="UP000537592">
    <property type="component" value="Unassembled WGS sequence"/>
</dbReference>
<dbReference type="AlphaFoldDB" id="A0A7W6EH16"/>
<keyword evidence="2" id="KW-1185">Reference proteome</keyword>
<evidence type="ECO:0000313" key="1">
    <source>
        <dbReference type="EMBL" id="MBB3809780.1"/>
    </source>
</evidence>
<accession>A0A7W6EH16</accession>
<reference evidence="1 2" key="1">
    <citation type="submission" date="2020-08" db="EMBL/GenBank/DDBJ databases">
        <title>Genomic Encyclopedia of Type Strains, Phase IV (KMG-IV): sequencing the most valuable type-strain genomes for metagenomic binning, comparative biology and taxonomic classification.</title>
        <authorList>
            <person name="Goeker M."/>
        </authorList>
    </citation>
    <scope>NUCLEOTIDE SEQUENCE [LARGE SCALE GENOMIC DNA]</scope>
    <source>
        <strain evidence="1 2">DSM 28760</strain>
    </source>
</reference>